<evidence type="ECO:0000313" key="2">
    <source>
        <dbReference type="EMBL" id="STZ28292.1"/>
    </source>
</evidence>
<accession>A0A378RMM0</accession>
<feature type="signal peptide" evidence="1">
    <location>
        <begin position="1"/>
        <end position="19"/>
    </location>
</feature>
<dbReference type="RefSeq" id="WP_181816701.1">
    <property type="nucleotide sequence ID" value="NZ_CP068107.1"/>
</dbReference>
<reference evidence="2 3" key="1">
    <citation type="submission" date="2018-06" db="EMBL/GenBank/DDBJ databases">
        <authorList>
            <consortium name="Pathogen Informatics"/>
            <person name="Doyle S."/>
        </authorList>
    </citation>
    <scope>NUCLEOTIDE SEQUENCE [LARGE SCALE GENOMIC DNA]</scope>
    <source>
        <strain evidence="2 3">NCTC11179</strain>
    </source>
</reference>
<feature type="chain" id="PRO_5016614652" evidence="1">
    <location>
        <begin position="20"/>
        <end position="52"/>
    </location>
</feature>
<keyword evidence="1" id="KW-0732">Signal</keyword>
<name>A0A378RMM0_MYROD</name>
<sequence length="52" mass="5810">MKKILLAYLLSVGINNLYAQTLLQDCKTQKPISNAIIYNATNNQLLGSTRKN</sequence>
<gene>
    <name evidence="2" type="ORF">NCTC11179_01834</name>
</gene>
<evidence type="ECO:0000313" key="3">
    <source>
        <dbReference type="Proteomes" id="UP000255024"/>
    </source>
</evidence>
<evidence type="ECO:0000256" key="1">
    <source>
        <dbReference type="SAM" id="SignalP"/>
    </source>
</evidence>
<dbReference type="Proteomes" id="UP000255024">
    <property type="component" value="Unassembled WGS sequence"/>
</dbReference>
<proteinExistence type="predicted"/>
<dbReference type="EMBL" id="UGQL01000001">
    <property type="protein sequence ID" value="STZ28292.1"/>
    <property type="molecule type" value="Genomic_DNA"/>
</dbReference>
<protein>
    <submittedName>
        <fullName evidence="2">Uncharacterized protein</fullName>
    </submittedName>
</protein>
<keyword evidence="3" id="KW-1185">Reference proteome</keyword>
<organism evidence="2 3">
    <name type="scientific">Myroides odoratus</name>
    <name type="common">Flavobacterium odoratum</name>
    <dbReference type="NCBI Taxonomy" id="256"/>
    <lineage>
        <taxon>Bacteria</taxon>
        <taxon>Pseudomonadati</taxon>
        <taxon>Bacteroidota</taxon>
        <taxon>Flavobacteriia</taxon>
        <taxon>Flavobacteriales</taxon>
        <taxon>Flavobacteriaceae</taxon>
        <taxon>Myroides</taxon>
    </lineage>
</organism>
<dbReference type="AlphaFoldDB" id="A0A378RMM0"/>